<feature type="repeat" description="HEAT" evidence="2">
    <location>
        <begin position="970"/>
        <end position="1007"/>
    </location>
</feature>
<reference evidence="4 5" key="1">
    <citation type="journal article" date="2017" name="PLoS Biol.">
        <title>The sea cucumber genome provides insights into morphological evolution and visceral regeneration.</title>
        <authorList>
            <person name="Zhang X."/>
            <person name="Sun L."/>
            <person name="Yuan J."/>
            <person name="Sun Y."/>
            <person name="Gao Y."/>
            <person name="Zhang L."/>
            <person name="Li S."/>
            <person name="Dai H."/>
            <person name="Hamel J.F."/>
            <person name="Liu C."/>
            <person name="Yu Y."/>
            <person name="Liu S."/>
            <person name="Lin W."/>
            <person name="Guo K."/>
            <person name="Jin S."/>
            <person name="Xu P."/>
            <person name="Storey K.B."/>
            <person name="Huan P."/>
            <person name="Zhang T."/>
            <person name="Zhou Y."/>
            <person name="Zhang J."/>
            <person name="Lin C."/>
            <person name="Li X."/>
            <person name="Xing L."/>
            <person name="Huo D."/>
            <person name="Sun M."/>
            <person name="Wang L."/>
            <person name="Mercier A."/>
            <person name="Li F."/>
            <person name="Yang H."/>
            <person name="Xiang J."/>
        </authorList>
    </citation>
    <scope>NUCLEOTIDE SEQUENCE [LARGE SCALE GENOMIC DNA]</scope>
    <source>
        <strain evidence="4">Shaxun</strain>
        <tissue evidence="4">Muscle</tissue>
    </source>
</reference>
<dbReference type="GO" id="GO:0006417">
    <property type="term" value="P:regulation of translation"/>
    <property type="evidence" value="ECO:0007669"/>
    <property type="project" value="TreeGrafter"/>
</dbReference>
<dbReference type="InterPro" id="IPR057546">
    <property type="entry name" value="HEAT_GCN1"/>
</dbReference>
<evidence type="ECO:0000313" key="5">
    <source>
        <dbReference type="Proteomes" id="UP000230750"/>
    </source>
</evidence>
<dbReference type="STRING" id="307972.A0A2G8K9H0"/>
<dbReference type="GO" id="GO:0019887">
    <property type="term" value="F:protein kinase regulator activity"/>
    <property type="evidence" value="ECO:0007669"/>
    <property type="project" value="TreeGrafter"/>
</dbReference>
<dbReference type="PROSITE" id="PS50077">
    <property type="entry name" value="HEAT_REPEAT"/>
    <property type="match status" value="2"/>
</dbReference>
<dbReference type="Proteomes" id="UP000230750">
    <property type="component" value="Unassembled WGS sequence"/>
</dbReference>
<protein>
    <submittedName>
        <fullName evidence="4">Translational activator GCN1</fullName>
    </submittedName>
</protein>
<dbReference type="FunFam" id="1.25.10.10:FF:000162">
    <property type="entry name" value="GCN1, eIF2 alpha kinase activator homolog"/>
    <property type="match status" value="1"/>
</dbReference>
<evidence type="ECO:0000259" key="3">
    <source>
        <dbReference type="SMART" id="SM01349"/>
    </source>
</evidence>
<keyword evidence="5" id="KW-1185">Reference proteome</keyword>
<dbReference type="SMART" id="SM01349">
    <property type="entry name" value="TOG"/>
    <property type="match status" value="1"/>
</dbReference>
<feature type="domain" description="TOG" evidence="3">
    <location>
        <begin position="404"/>
        <end position="630"/>
    </location>
</feature>
<feature type="repeat" description="HEAT" evidence="2">
    <location>
        <begin position="578"/>
        <end position="616"/>
    </location>
</feature>
<keyword evidence="1" id="KW-0677">Repeat</keyword>
<accession>A0A2G8K9H0</accession>
<evidence type="ECO:0000313" key="4">
    <source>
        <dbReference type="EMBL" id="PIK44619.1"/>
    </source>
</evidence>
<dbReference type="EMBL" id="MRZV01000766">
    <property type="protein sequence ID" value="PIK44619.1"/>
    <property type="molecule type" value="Genomic_DNA"/>
</dbReference>
<proteinExistence type="predicted"/>
<organism evidence="4 5">
    <name type="scientific">Stichopus japonicus</name>
    <name type="common">Sea cucumber</name>
    <dbReference type="NCBI Taxonomy" id="307972"/>
    <lineage>
        <taxon>Eukaryota</taxon>
        <taxon>Metazoa</taxon>
        <taxon>Echinodermata</taxon>
        <taxon>Eleutherozoa</taxon>
        <taxon>Echinozoa</taxon>
        <taxon>Holothuroidea</taxon>
        <taxon>Aspidochirotacea</taxon>
        <taxon>Aspidochirotida</taxon>
        <taxon>Stichopodidae</taxon>
        <taxon>Apostichopus</taxon>
    </lineage>
</organism>
<comment type="caution">
    <text evidence="4">The sequence shown here is derived from an EMBL/GenBank/DDBJ whole genome shotgun (WGS) entry which is preliminary data.</text>
</comment>
<dbReference type="Gene3D" id="1.25.10.10">
    <property type="entry name" value="Leucine-rich Repeat Variant"/>
    <property type="match status" value="5"/>
</dbReference>
<dbReference type="GO" id="GO:0005829">
    <property type="term" value="C:cytosol"/>
    <property type="evidence" value="ECO:0007669"/>
    <property type="project" value="TreeGrafter"/>
</dbReference>
<dbReference type="GO" id="GO:0034198">
    <property type="term" value="P:cellular response to amino acid starvation"/>
    <property type="evidence" value="ECO:0007669"/>
    <property type="project" value="TreeGrafter"/>
</dbReference>
<dbReference type="OrthoDB" id="5148094at2759"/>
<dbReference type="InterPro" id="IPR021133">
    <property type="entry name" value="HEAT_type_2"/>
</dbReference>
<dbReference type="PANTHER" id="PTHR23346:SF7">
    <property type="entry name" value="STALLED RIBOSOME SENSOR GCN1"/>
    <property type="match status" value="1"/>
</dbReference>
<dbReference type="Pfam" id="PF25801">
    <property type="entry name" value="HEAT_GCN1_C_2"/>
    <property type="match status" value="1"/>
</dbReference>
<dbReference type="InterPro" id="IPR034085">
    <property type="entry name" value="TOG"/>
</dbReference>
<dbReference type="Pfam" id="PF23271">
    <property type="entry name" value="HEAT_GCN1"/>
    <property type="match status" value="1"/>
</dbReference>
<dbReference type="SUPFAM" id="SSF48371">
    <property type="entry name" value="ARM repeat"/>
    <property type="match status" value="3"/>
</dbReference>
<dbReference type="InterPro" id="IPR016024">
    <property type="entry name" value="ARM-type_fold"/>
</dbReference>
<evidence type="ECO:0000256" key="2">
    <source>
        <dbReference type="PROSITE-ProRule" id="PRU00103"/>
    </source>
</evidence>
<dbReference type="InterPro" id="IPR011989">
    <property type="entry name" value="ARM-like"/>
</dbReference>
<gene>
    <name evidence="4" type="ORF">BSL78_18540</name>
</gene>
<dbReference type="PANTHER" id="PTHR23346">
    <property type="entry name" value="TRANSLATIONAL ACTIVATOR GCN1-RELATED"/>
    <property type="match status" value="1"/>
</dbReference>
<sequence length="1630" mass="178511">MEEGHRTHSQKYSAPAFAYLFPLLERLLRGEGKVLKEEDEEFARTLSIVAEHASLRSDPDLADDVIDLNGPDLLPRAAMLKLLCRLIGVSGVQAQQEAAKTILALCTSAGGEMGCCVASNEEISVLLDGLQAPVVDVRSAALKGLQELLLILPTPETDLEFGLRVAQRLLVAKYDADEDVKTLAEEIWTDSSFTNDPALLMTLIEDVTHNEEVIRISGSKALAALLEEYNDQVDSIMQCLFGDYMEKKKIPPPVKDNLGRIVTEAPVDNFSIRCGIAYALGQISPLMSGDQIPQLFEFLVPGALGDNSEAVRKAMLDAGLAALTAHGKEEVSNLLPVFESFLDKAPTDQSYDAVRQSVVILMGSLARHLDKSDPKVKPIIGKLIEALSTPSQQVQEAVANCLPPLVPAIKEDAPTIVSQLLALLLESENYGERKGAAYGLAGVVKGLGILALKKLDIMSKLQEAIQDKKNFRHREGALFAFEMLCNMLGRLFEPYVVHVLPHLLLCFGDGNQYVREATDETAKAVMSKLSGHGVKLVLPSLLTALEEDSWRTKAGSVELLGAMAYCAPKQLSSCLPSIVPKLTEVLTDSHVKVQKAGSQALSQIGSVIRNPEIQGKSSDRAERSFAQDIQVSSGFTEHQVCSLHRCPVVSLIIQWYRGLPRQVYRDKENGCPDYWQHVFSHRSKGLSEVIAGIGVEKLNKLLPDIIKTAETPDIPSHVRDGYIMMFIYLPGTFGDLLTPFIGRLISPILLALADESEYVRDTALRAGQRIINLYADTAVSVFLPELERGLFDDNWRIRYSSIQLLGDLLYKISGVTGKMTTEGGEDETLEQTFHKAVVHVLGLERRNRVFAGLYMGRSDTALMVRQAALHVWKVVVVNTPRTLKEILSTLFRLLLGCLASTSYDKRQVAARTLGDLVRKLGDRVLPEIIPILEKGLDSDESDQRQGVCVGLSEIMSSTSREQVLAYVDSVVPTVRKALCDPLEEVRIAAAETFDQLHNTIGHKALEDILPSLLEELTDEKQGEFALDGLKHVMAIKSRVVLPFMVPKLTEKPVNTKVLAILSQVAGDSLTRHLTKILPALMSALNESMGSEVEDQELQYCQTVVLSVKDEAGLQTIMDEILPTLRHESPGMRRAAATIIHVYCSRTKCDFSQYVSLLLRALIAAYKDEESMVLEAVCEALGAVSKSLDEALRLQHISSLRQAIRYSVADVKGNVLPGFCLPKKGIAPILPILREGVLNGPPDLKEQAAVGLGEIIDWTSMEALKPQVVNITGPLIRVLGDRYVWNVKVAILKTLTKLLAKVGVHLKAFLPQLQTTFLRALTDANRSVRLEAAAALSNLVAIHARVDPLFTELLNGIKKPENDTGVKETMLQALRGVILGAGKKMSEATRKNVTETIMLMLSMEEDAGRMSVAGCLGALCAFLPDDELSVVVDTLTANSTDWVIQHSRGQALSVGLRYAADHILTEAWREEVISTVLKNAAFDRVPVCIAGIRAAGFLLKYFILEGEDPPQPLVSAIIKGLNSSSNEIKMAGAQMVNFIAMETSVLPQSFINMLVVVLVSNTKDKNTAVQADSEWALVSLLKMRQNDSRLQATLSSLDAIPASNLTETNRRLRKVASLPEPRLKVDDTVLM</sequence>
<dbReference type="Pfam" id="PF24987">
    <property type="entry name" value="HEAT_EF3_N"/>
    <property type="match status" value="1"/>
</dbReference>
<name>A0A2G8K9H0_STIJA</name>
<evidence type="ECO:0000256" key="1">
    <source>
        <dbReference type="ARBA" id="ARBA00022737"/>
    </source>
</evidence>